<dbReference type="EMBL" id="JAYFSI010000007">
    <property type="protein sequence ID" value="MEA5363547.1"/>
    <property type="molecule type" value="Genomic_DNA"/>
</dbReference>
<comment type="caution">
    <text evidence="7">The sequence shown here is derived from an EMBL/GenBank/DDBJ whole genome shotgun (WGS) entry which is preliminary data.</text>
</comment>
<comment type="similarity">
    <text evidence="1 4">Belongs to the type-B carboxylesterase/lipase family.</text>
</comment>
<dbReference type="SUPFAM" id="SSF53474">
    <property type="entry name" value="alpha/beta-Hydrolases"/>
    <property type="match status" value="1"/>
</dbReference>
<proteinExistence type="inferred from homology"/>
<dbReference type="InterPro" id="IPR019826">
    <property type="entry name" value="Carboxylesterase_B_AS"/>
</dbReference>
<dbReference type="Pfam" id="PF00135">
    <property type="entry name" value="COesterase"/>
    <property type="match status" value="1"/>
</dbReference>
<evidence type="ECO:0000256" key="2">
    <source>
        <dbReference type="ARBA" id="ARBA00010515"/>
    </source>
</evidence>
<evidence type="ECO:0000256" key="4">
    <source>
        <dbReference type="RuleBase" id="RU361235"/>
    </source>
</evidence>
<evidence type="ECO:0000313" key="8">
    <source>
        <dbReference type="Proteomes" id="UP001304298"/>
    </source>
</evidence>
<dbReference type="RefSeq" id="WP_323331297.1">
    <property type="nucleotide sequence ID" value="NZ_JAYFSI010000007.1"/>
</dbReference>
<evidence type="ECO:0000256" key="5">
    <source>
        <dbReference type="SAM" id="MobiDB-lite"/>
    </source>
</evidence>
<keyword evidence="3 4" id="KW-0378">Hydrolase</keyword>
<dbReference type="InterPro" id="IPR002018">
    <property type="entry name" value="CarbesteraseB"/>
</dbReference>
<dbReference type="PRINTS" id="PR00878">
    <property type="entry name" value="CHOLNESTRASE"/>
</dbReference>
<dbReference type="EC" id="3.1.1.-" evidence="4"/>
<name>A0ABU5RBB8_9PSEU</name>
<evidence type="ECO:0000256" key="1">
    <source>
        <dbReference type="ARBA" id="ARBA00005964"/>
    </source>
</evidence>
<dbReference type="InterPro" id="IPR002168">
    <property type="entry name" value="Lipase_GDXG_HIS_AS"/>
</dbReference>
<dbReference type="Gene3D" id="3.40.50.1820">
    <property type="entry name" value="alpha/beta hydrolase"/>
    <property type="match status" value="1"/>
</dbReference>
<dbReference type="InterPro" id="IPR029058">
    <property type="entry name" value="AB_hydrolase_fold"/>
</dbReference>
<accession>A0ABU5RBB8</accession>
<dbReference type="PROSITE" id="PS00122">
    <property type="entry name" value="CARBOXYLESTERASE_B_1"/>
    <property type="match status" value="1"/>
</dbReference>
<dbReference type="InterPro" id="IPR050309">
    <property type="entry name" value="Type-B_Carboxylest/Lipase"/>
</dbReference>
<evidence type="ECO:0000313" key="7">
    <source>
        <dbReference type="EMBL" id="MEA5363547.1"/>
    </source>
</evidence>
<dbReference type="PANTHER" id="PTHR11559">
    <property type="entry name" value="CARBOXYLESTERASE"/>
    <property type="match status" value="1"/>
</dbReference>
<dbReference type="PROSITE" id="PS01173">
    <property type="entry name" value="LIPASE_GDXG_HIS"/>
    <property type="match status" value="1"/>
</dbReference>
<feature type="domain" description="Carboxylesterase type B" evidence="6">
    <location>
        <begin position="3"/>
        <end position="462"/>
    </location>
</feature>
<organism evidence="7 8">
    <name type="scientific">Amycolatopsis heterodermiae</name>
    <dbReference type="NCBI Taxonomy" id="3110235"/>
    <lineage>
        <taxon>Bacteria</taxon>
        <taxon>Bacillati</taxon>
        <taxon>Actinomycetota</taxon>
        <taxon>Actinomycetes</taxon>
        <taxon>Pseudonocardiales</taxon>
        <taxon>Pseudonocardiaceae</taxon>
        <taxon>Amycolatopsis</taxon>
    </lineage>
</organism>
<comment type="similarity">
    <text evidence="2">Belongs to the 'GDXG' lipolytic enzyme family.</text>
</comment>
<evidence type="ECO:0000256" key="3">
    <source>
        <dbReference type="ARBA" id="ARBA00022801"/>
    </source>
</evidence>
<evidence type="ECO:0000259" key="6">
    <source>
        <dbReference type="Pfam" id="PF00135"/>
    </source>
</evidence>
<feature type="region of interest" description="Disordered" evidence="5">
    <location>
        <begin position="49"/>
        <end position="70"/>
    </location>
</feature>
<keyword evidence="8" id="KW-1185">Reference proteome</keyword>
<dbReference type="Proteomes" id="UP001304298">
    <property type="component" value="Unassembled WGS sequence"/>
</dbReference>
<protein>
    <recommendedName>
        <fullName evidence="4">Carboxylic ester hydrolase</fullName>
        <ecNumber evidence="4">3.1.1.-</ecNumber>
    </recommendedName>
</protein>
<gene>
    <name evidence="7" type="ORF">VA596_28725</name>
</gene>
<reference evidence="7 8" key="1">
    <citation type="submission" date="2023-12" db="EMBL/GenBank/DDBJ databases">
        <title>Amycolatopsis sp. V23-08.</title>
        <authorList>
            <person name="Somphong A."/>
        </authorList>
    </citation>
    <scope>NUCLEOTIDE SEQUENCE [LARGE SCALE GENOMIC DNA]</scope>
    <source>
        <strain evidence="7 8">V23-08</strain>
    </source>
</reference>
<sequence>MTDAIVSTTSGAVRGELTADGVARFRGIPYAAAPEGELRFAEAVPAPPWEDVRDARRPGPTAPQRHRDLPGFDLDPIVGPGWRPGPEYLTADVWTPDPGAAGLPVLVFVHGGAFIGGTGSASVYDGTSFARAGAVLVTVQYRLGIDGFLPLEGGVTNLALRDQIAALKWVRENIEAFGGDPENITLFGESSGAVSVACLLGSPLATGLFRRAIVQSGHPDMVRGVVEAKRLARVIADELHVEATAEAFRKVSTEQLLDAQDAVLRPGGAPDLRDALGYDRGYGLSPFLPMVGDDVLPQHPGKAIKAGAGAAVDLIVGSCREEMRLYLVPTGVLEAVSDDQAVASLAVSHPDPAGVLHRYGLGGERVAGEVLVDALTDLVFRDSVRDLAENHAGRTFRYEFEWRSPLLDGRMGACHGLELPFVFDSLDVLSGPRGLLGEDAPRRLAHDLNGAWYRFATTGSPGWLEYTGEDTTFHAGATY</sequence>
<dbReference type="InterPro" id="IPR000997">
    <property type="entry name" value="Cholinesterase"/>
</dbReference>